<dbReference type="InterPro" id="IPR041988">
    <property type="entry name" value="Ribosomal_uL24_KOW"/>
</dbReference>
<dbReference type="InterPro" id="IPR014722">
    <property type="entry name" value="Rib_uL2_dom2"/>
</dbReference>
<organism evidence="8 9">
    <name type="scientific">Dongia rigui</name>
    <dbReference type="NCBI Taxonomy" id="940149"/>
    <lineage>
        <taxon>Bacteria</taxon>
        <taxon>Pseudomonadati</taxon>
        <taxon>Pseudomonadota</taxon>
        <taxon>Alphaproteobacteria</taxon>
        <taxon>Rhodospirillales</taxon>
        <taxon>Dongiaceae</taxon>
        <taxon>Dongia</taxon>
    </lineage>
</organism>
<dbReference type="RefSeq" id="WP_320502894.1">
    <property type="nucleotide sequence ID" value="NZ_JAXCLX010000005.1"/>
</dbReference>
<feature type="domain" description="KOW" evidence="7">
    <location>
        <begin position="6"/>
        <end position="33"/>
    </location>
</feature>
<dbReference type="SUPFAM" id="SSF50104">
    <property type="entry name" value="Translation proteins SH3-like domain"/>
    <property type="match status" value="1"/>
</dbReference>
<evidence type="ECO:0000256" key="3">
    <source>
        <dbReference type="ARBA" id="ARBA00023274"/>
    </source>
</evidence>
<evidence type="ECO:0000256" key="5">
    <source>
        <dbReference type="HAMAP-Rule" id="MF_01326"/>
    </source>
</evidence>
<dbReference type="Pfam" id="PF17136">
    <property type="entry name" value="ribosomal_L24"/>
    <property type="match status" value="1"/>
</dbReference>
<dbReference type="InterPro" id="IPR003256">
    <property type="entry name" value="Ribosomal_uL24"/>
</dbReference>
<keyword evidence="3 5" id="KW-0687">Ribonucleoprotein</keyword>
<gene>
    <name evidence="5 8" type="primary">rplX</name>
    <name evidence="8" type="ORF">SMD31_20965</name>
</gene>
<dbReference type="GO" id="GO:0005840">
    <property type="term" value="C:ribosome"/>
    <property type="evidence" value="ECO:0007669"/>
    <property type="project" value="UniProtKB-KW"/>
</dbReference>
<evidence type="ECO:0000259" key="7">
    <source>
        <dbReference type="SMART" id="SM00739"/>
    </source>
</evidence>
<comment type="similarity">
    <text evidence="1 5 6">Belongs to the universal ribosomal protein uL24 family.</text>
</comment>
<keyword evidence="5" id="KW-0699">rRNA-binding</keyword>
<evidence type="ECO:0000313" key="8">
    <source>
        <dbReference type="EMBL" id="MDY0874424.1"/>
    </source>
</evidence>
<dbReference type="NCBIfam" id="TIGR01079">
    <property type="entry name" value="rplX_bact"/>
    <property type="match status" value="1"/>
</dbReference>
<dbReference type="Proteomes" id="UP001271769">
    <property type="component" value="Unassembled WGS sequence"/>
</dbReference>
<accession>A0ABU5E489</accession>
<dbReference type="Pfam" id="PF00467">
    <property type="entry name" value="KOW"/>
    <property type="match status" value="1"/>
</dbReference>
<dbReference type="PANTHER" id="PTHR12903">
    <property type="entry name" value="MITOCHONDRIAL RIBOSOMAL PROTEIN L24"/>
    <property type="match status" value="1"/>
</dbReference>
<evidence type="ECO:0000256" key="4">
    <source>
        <dbReference type="ARBA" id="ARBA00035206"/>
    </source>
</evidence>
<dbReference type="InterPro" id="IPR005825">
    <property type="entry name" value="Ribosomal_uL24_CS"/>
</dbReference>
<keyword evidence="5" id="KW-0694">RNA-binding</keyword>
<comment type="function">
    <text evidence="5">One of two assembly initiator proteins, it binds directly to the 5'-end of the 23S rRNA, where it nucleates assembly of the 50S subunit.</text>
</comment>
<dbReference type="InterPro" id="IPR008991">
    <property type="entry name" value="Translation_prot_SH3-like_sf"/>
</dbReference>
<evidence type="ECO:0000313" key="9">
    <source>
        <dbReference type="Proteomes" id="UP001271769"/>
    </source>
</evidence>
<dbReference type="SMART" id="SM00739">
    <property type="entry name" value="KOW"/>
    <property type="match status" value="1"/>
</dbReference>
<comment type="function">
    <text evidence="5">One of the proteins that surrounds the polypeptide exit tunnel on the outside of the subunit.</text>
</comment>
<dbReference type="InterPro" id="IPR005824">
    <property type="entry name" value="KOW"/>
</dbReference>
<reference evidence="8 9" key="1">
    <citation type="journal article" date="2013" name="Antonie Van Leeuwenhoek">
        <title>Dongia rigui sp. nov., isolated from freshwater of a large wetland in Korea.</title>
        <authorList>
            <person name="Baik K.S."/>
            <person name="Hwang Y.M."/>
            <person name="Choi J.S."/>
            <person name="Kwon J."/>
            <person name="Seong C.N."/>
        </authorList>
    </citation>
    <scope>NUCLEOTIDE SEQUENCE [LARGE SCALE GENOMIC DNA]</scope>
    <source>
        <strain evidence="8 9">04SU4-P</strain>
    </source>
</reference>
<dbReference type="Gene3D" id="2.30.30.30">
    <property type="match status" value="1"/>
</dbReference>
<comment type="caution">
    <text evidence="8">The sequence shown here is derived from an EMBL/GenBank/DDBJ whole genome shotgun (WGS) entry which is preliminary data.</text>
</comment>
<keyword evidence="2 5" id="KW-0689">Ribosomal protein</keyword>
<dbReference type="PROSITE" id="PS01108">
    <property type="entry name" value="RIBOSOMAL_L24"/>
    <property type="match status" value="1"/>
</dbReference>
<evidence type="ECO:0000256" key="1">
    <source>
        <dbReference type="ARBA" id="ARBA00010618"/>
    </source>
</evidence>
<evidence type="ECO:0000256" key="2">
    <source>
        <dbReference type="ARBA" id="ARBA00022980"/>
    </source>
</evidence>
<dbReference type="EMBL" id="JAXCLX010000005">
    <property type="protein sequence ID" value="MDY0874424.1"/>
    <property type="molecule type" value="Genomic_DNA"/>
</dbReference>
<evidence type="ECO:0000256" key="6">
    <source>
        <dbReference type="RuleBase" id="RU003477"/>
    </source>
</evidence>
<dbReference type="HAMAP" id="MF_01326_B">
    <property type="entry name" value="Ribosomal_uL24_B"/>
    <property type="match status" value="1"/>
</dbReference>
<proteinExistence type="inferred from homology"/>
<sequence length="105" mass="11642">MATKLKVKKGDKVVVITGRDKGKTGEIIEVNPAENRVKVRGVNLVKRHQKQSMQTPGGIIEKEATIHVSNISHVDPKTQKPTRVGYRTEGEEKVLFARGSGEKIR</sequence>
<dbReference type="InterPro" id="IPR057264">
    <property type="entry name" value="Ribosomal_uL24_C"/>
</dbReference>
<dbReference type="CDD" id="cd06089">
    <property type="entry name" value="KOW_RPL26"/>
    <property type="match status" value="1"/>
</dbReference>
<keyword evidence="9" id="KW-1185">Reference proteome</keyword>
<name>A0ABU5E489_9PROT</name>
<comment type="subunit">
    <text evidence="5">Part of the 50S ribosomal subunit.</text>
</comment>
<protein>
    <recommendedName>
        <fullName evidence="4 5">Large ribosomal subunit protein uL24</fullName>
    </recommendedName>
</protein>